<dbReference type="Proteomes" id="UP000789860">
    <property type="component" value="Unassembled WGS sequence"/>
</dbReference>
<protein>
    <submittedName>
        <fullName evidence="1">7433_t:CDS:1</fullName>
    </submittedName>
</protein>
<proteinExistence type="predicted"/>
<keyword evidence="2" id="KW-1185">Reference proteome</keyword>
<sequence length="187" mass="22528">MINSDFFILNKLWWKLPFDERDNEFLIKQTLYFKKLIKDVINKNDKDLWDGYATLHREKYLLECVSVESNIDYKKLETILKDSWLFDIFISEKDRYMTRKIRNLDNVIKKTFPSVFFPDLSIDEFTPELAINLHKQIGKGIIENMGKYRKKLNMAAEDNFIYMSPGLIETNMNELFKLTREKFKKEN</sequence>
<name>A0ACA9M0D2_9GLOM</name>
<accession>A0ACA9M0D2</accession>
<evidence type="ECO:0000313" key="2">
    <source>
        <dbReference type="Proteomes" id="UP000789860"/>
    </source>
</evidence>
<evidence type="ECO:0000313" key="1">
    <source>
        <dbReference type="EMBL" id="CAG8559077.1"/>
    </source>
</evidence>
<reference evidence="1" key="1">
    <citation type="submission" date="2021-06" db="EMBL/GenBank/DDBJ databases">
        <authorList>
            <person name="Kallberg Y."/>
            <person name="Tangrot J."/>
            <person name="Rosling A."/>
        </authorList>
    </citation>
    <scope>NUCLEOTIDE SEQUENCE</scope>
    <source>
        <strain evidence="1">AU212A</strain>
    </source>
</reference>
<comment type="caution">
    <text evidence="1">The sequence shown here is derived from an EMBL/GenBank/DDBJ whole genome shotgun (WGS) entry which is preliminary data.</text>
</comment>
<organism evidence="1 2">
    <name type="scientific">Scutellospora calospora</name>
    <dbReference type="NCBI Taxonomy" id="85575"/>
    <lineage>
        <taxon>Eukaryota</taxon>
        <taxon>Fungi</taxon>
        <taxon>Fungi incertae sedis</taxon>
        <taxon>Mucoromycota</taxon>
        <taxon>Glomeromycotina</taxon>
        <taxon>Glomeromycetes</taxon>
        <taxon>Diversisporales</taxon>
        <taxon>Gigasporaceae</taxon>
        <taxon>Scutellospora</taxon>
    </lineage>
</organism>
<gene>
    <name evidence="1" type="ORF">SCALOS_LOCUS5446</name>
</gene>
<dbReference type="EMBL" id="CAJVPM010008876">
    <property type="protein sequence ID" value="CAG8559077.1"/>
    <property type="molecule type" value="Genomic_DNA"/>
</dbReference>